<dbReference type="AlphaFoldDB" id="A0A844GHD7"/>
<evidence type="ECO:0000256" key="2">
    <source>
        <dbReference type="SAM" id="Phobius"/>
    </source>
</evidence>
<protein>
    <submittedName>
        <fullName evidence="3">Uncharacterized protein</fullName>
    </submittedName>
</protein>
<dbReference type="Proteomes" id="UP000446658">
    <property type="component" value="Unassembled WGS sequence"/>
</dbReference>
<evidence type="ECO:0000313" key="3">
    <source>
        <dbReference type="EMBL" id="MTD33905.1"/>
    </source>
</evidence>
<reference evidence="3 4" key="1">
    <citation type="submission" date="2019-11" db="EMBL/GenBank/DDBJ databases">
        <title>Draft genome sequence of Paludibacterium sp. dN18-1.</title>
        <authorList>
            <person name="Im W.-T."/>
        </authorList>
    </citation>
    <scope>NUCLEOTIDE SEQUENCE [LARGE SCALE GENOMIC DNA]</scope>
    <source>
        <strain evidence="4">dN 18-1</strain>
    </source>
</reference>
<feature type="region of interest" description="Disordered" evidence="1">
    <location>
        <begin position="183"/>
        <end position="256"/>
    </location>
</feature>
<proteinExistence type="predicted"/>
<name>A0A844GHD7_9NEIS</name>
<evidence type="ECO:0000313" key="4">
    <source>
        <dbReference type="Proteomes" id="UP000446658"/>
    </source>
</evidence>
<feature type="compositionally biased region" description="Basic and acidic residues" evidence="1">
    <location>
        <begin position="246"/>
        <end position="256"/>
    </location>
</feature>
<accession>A0A844GHD7</accession>
<dbReference type="InterPro" id="IPR027417">
    <property type="entry name" value="P-loop_NTPase"/>
</dbReference>
<keyword evidence="4" id="KW-1185">Reference proteome</keyword>
<feature type="region of interest" description="Disordered" evidence="1">
    <location>
        <begin position="86"/>
        <end position="116"/>
    </location>
</feature>
<keyword evidence="2" id="KW-1133">Transmembrane helix</keyword>
<feature type="compositionally biased region" description="Pro residues" evidence="1">
    <location>
        <begin position="213"/>
        <end position="225"/>
    </location>
</feature>
<feature type="compositionally biased region" description="Low complexity" evidence="1">
    <location>
        <begin position="185"/>
        <end position="196"/>
    </location>
</feature>
<gene>
    <name evidence="3" type="ORF">GKE73_15675</name>
</gene>
<dbReference type="EMBL" id="WLYX01000001">
    <property type="protein sequence ID" value="MTD33905.1"/>
    <property type="molecule type" value="Genomic_DNA"/>
</dbReference>
<organism evidence="3 4">
    <name type="scientific">Paludibacterium denitrificans</name>
    <dbReference type="NCBI Taxonomy" id="2675226"/>
    <lineage>
        <taxon>Bacteria</taxon>
        <taxon>Pseudomonadati</taxon>
        <taxon>Pseudomonadota</taxon>
        <taxon>Betaproteobacteria</taxon>
        <taxon>Neisseriales</taxon>
        <taxon>Chromobacteriaceae</taxon>
        <taxon>Paludibacterium</taxon>
    </lineage>
</organism>
<evidence type="ECO:0000256" key="1">
    <source>
        <dbReference type="SAM" id="MobiDB-lite"/>
    </source>
</evidence>
<sequence length="256" mass="29112">MPASQLYRWEEMQEKPNAAGVKRSCPHSEKFIYPKEVYKWYKSAEAHTIKVSIPKKVWYMIFFFILACVGLYFSLTYIKKATGGPSMSLDPSKHLASAPAGSMMQAPQQQKERQPLTPAQYMQERTPRFPDIPESEPRYDDLARPTTFPRVAMCVSSSTKCKCYTQQGTEVDLPEKKCRDNVARPQFDPYQPQQQDIRQARVDENGQQGQGRTPPPQQITPPSQNPPSMAMTDSANRPHGFAAQDYTKDSQPRKAS</sequence>
<keyword evidence="2" id="KW-0812">Transmembrane</keyword>
<dbReference type="RefSeq" id="WP_230371079.1">
    <property type="nucleotide sequence ID" value="NZ_WLYX01000001.1"/>
</dbReference>
<dbReference type="Gene3D" id="3.40.50.300">
    <property type="entry name" value="P-loop containing nucleotide triphosphate hydrolases"/>
    <property type="match status" value="1"/>
</dbReference>
<feature type="transmembrane region" description="Helical" evidence="2">
    <location>
        <begin position="57"/>
        <end position="78"/>
    </location>
</feature>
<keyword evidence="2" id="KW-0472">Membrane</keyword>
<comment type="caution">
    <text evidence="3">The sequence shown here is derived from an EMBL/GenBank/DDBJ whole genome shotgun (WGS) entry which is preliminary data.</text>
</comment>